<dbReference type="PANTHER" id="PTHR43713">
    <property type="entry name" value="GLUTAMATE-1-SEMIALDEHYDE 2,1-AMINOMUTASE"/>
    <property type="match status" value="1"/>
</dbReference>
<dbReference type="GO" id="GO:0008483">
    <property type="term" value="F:transaminase activity"/>
    <property type="evidence" value="ECO:0007669"/>
    <property type="project" value="InterPro"/>
</dbReference>
<reference evidence="5" key="1">
    <citation type="submission" date="2016-10" db="EMBL/GenBank/DDBJ databases">
        <authorList>
            <person name="Varghese N."/>
            <person name="Submissions S."/>
        </authorList>
    </citation>
    <scope>NUCLEOTIDE SEQUENCE [LARGE SCALE GENOMIC DNA]</scope>
    <source>
        <strain evidence="5">DSM 45843</strain>
    </source>
</reference>
<dbReference type="Pfam" id="PF00202">
    <property type="entry name" value="Aminotran_3"/>
    <property type="match status" value="1"/>
</dbReference>
<evidence type="ECO:0000256" key="2">
    <source>
        <dbReference type="ARBA" id="ARBA00022898"/>
    </source>
</evidence>
<keyword evidence="5" id="KW-1185">Reference proteome</keyword>
<dbReference type="Gene3D" id="3.90.1150.10">
    <property type="entry name" value="Aspartate Aminotransferase, domain 1"/>
    <property type="match status" value="1"/>
</dbReference>
<dbReference type="RefSeq" id="WP_207500212.1">
    <property type="nucleotide sequence ID" value="NZ_FNIR01000002.1"/>
</dbReference>
<organism evidence="4 5">
    <name type="scientific">Klenkia soli</name>
    <dbReference type="NCBI Taxonomy" id="1052260"/>
    <lineage>
        <taxon>Bacteria</taxon>
        <taxon>Bacillati</taxon>
        <taxon>Actinomycetota</taxon>
        <taxon>Actinomycetes</taxon>
        <taxon>Geodermatophilales</taxon>
        <taxon>Geodermatophilaceae</taxon>
        <taxon>Klenkia</taxon>
    </lineage>
</organism>
<dbReference type="InterPro" id="IPR015424">
    <property type="entry name" value="PyrdxlP-dep_Trfase"/>
</dbReference>
<proteinExistence type="inferred from homology"/>
<dbReference type="InterPro" id="IPR049704">
    <property type="entry name" value="Aminotrans_3_PPA_site"/>
</dbReference>
<dbReference type="SUPFAM" id="SSF53383">
    <property type="entry name" value="PLP-dependent transferases"/>
    <property type="match status" value="1"/>
</dbReference>
<dbReference type="STRING" id="1052260.SAMN05660199_00578"/>
<dbReference type="Proteomes" id="UP000199088">
    <property type="component" value="Unassembled WGS sequence"/>
</dbReference>
<evidence type="ECO:0000256" key="3">
    <source>
        <dbReference type="RuleBase" id="RU003560"/>
    </source>
</evidence>
<dbReference type="EMBL" id="FNIR01000002">
    <property type="protein sequence ID" value="SDN74467.1"/>
    <property type="molecule type" value="Genomic_DNA"/>
</dbReference>
<sequence length="418" mass="44570">MTVADERLTETRTRDAELRARAARVIPGGMYGHMLVNEHTMPPSYPQFYERGEGALTWDVDGNRYIDFLCAFGPMLLGHRNPRVDAAAAAQQALGDTLTGPSARMVELAEVLTGTIAHADWAMFAKNGTDATSMGIRITRAATGKAKFLKAAVAYHGANDWFTPRTAGVTDADRANIVEFEYNDVASLRAAVAAHSGDIAAIIVTPFRHDAFVPQELVDPAFARAARESATAEGAALLLDEVRTGFRLDVRGAWESLGVRPDLTAFSKALANGYAIAALVGTDALSAAASEVYVTGSFWSSAVSMAAGIATVREAIAVDAPALTRSAGARFKAGLEAQSIAAGLPLELTGPTQMPLLVFADDVHKKRAFAFTDAAVRRGVLLHPWHNMFLSTAHTDEVVDEALLRTQDAFDELAALDV</sequence>
<gene>
    <name evidence="4" type="ORF">SAMN05660199_00578</name>
</gene>
<accession>A0A1H0DW24</accession>
<dbReference type="PANTHER" id="PTHR43713:SF3">
    <property type="entry name" value="GLUTAMATE-1-SEMIALDEHYDE 2,1-AMINOMUTASE 1, CHLOROPLASTIC-RELATED"/>
    <property type="match status" value="1"/>
</dbReference>
<dbReference type="GO" id="GO:0030170">
    <property type="term" value="F:pyridoxal phosphate binding"/>
    <property type="evidence" value="ECO:0007669"/>
    <property type="project" value="InterPro"/>
</dbReference>
<comment type="similarity">
    <text evidence="3">Belongs to the class-III pyridoxal-phosphate-dependent aminotransferase family.</text>
</comment>
<name>A0A1H0DW24_9ACTN</name>
<dbReference type="InterPro" id="IPR015421">
    <property type="entry name" value="PyrdxlP-dep_Trfase_major"/>
</dbReference>
<evidence type="ECO:0000313" key="5">
    <source>
        <dbReference type="Proteomes" id="UP000199088"/>
    </source>
</evidence>
<evidence type="ECO:0000256" key="1">
    <source>
        <dbReference type="ARBA" id="ARBA00001933"/>
    </source>
</evidence>
<protein>
    <submittedName>
        <fullName evidence="4">Glutamate-1-semialdehyde 2,1-aminomutase</fullName>
    </submittedName>
</protein>
<dbReference type="InterPro" id="IPR005814">
    <property type="entry name" value="Aminotrans_3"/>
</dbReference>
<dbReference type="Gene3D" id="3.40.640.10">
    <property type="entry name" value="Type I PLP-dependent aspartate aminotransferase-like (Major domain)"/>
    <property type="match status" value="1"/>
</dbReference>
<keyword evidence="2 3" id="KW-0663">Pyridoxal phosphate</keyword>
<comment type="cofactor">
    <cofactor evidence="1">
        <name>pyridoxal 5'-phosphate</name>
        <dbReference type="ChEBI" id="CHEBI:597326"/>
    </cofactor>
</comment>
<evidence type="ECO:0000313" key="4">
    <source>
        <dbReference type="EMBL" id="SDN74467.1"/>
    </source>
</evidence>
<dbReference type="AlphaFoldDB" id="A0A1H0DW24"/>
<dbReference type="PROSITE" id="PS00600">
    <property type="entry name" value="AA_TRANSFER_CLASS_3"/>
    <property type="match status" value="1"/>
</dbReference>
<dbReference type="InterPro" id="IPR015422">
    <property type="entry name" value="PyrdxlP-dep_Trfase_small"/>
</dbReference>